<dbReference type="InterPro" id="IPR026268">
    <property type="entry name" value="RseC"/>
</dbReference>
<name>A0A940DI81_9BACT</name>
<dbReference type="Pfam" id="PF04246">
    <property type="entry name" value="RseC_MucC"/>
    <property type="match status" value="1"/>
</dbReference>
<feature type="transmembrane region" description="Helical" evidence="1">
    <location>
        <begin position="104"/>
        <end position="123"/>
    </location>
</feature>
<evidence type="ECO:0000313" key="2">
    <source>
        <dbReference type="EMBL" id="MBO8439105.1"/>
    </source>
</evidence>
<dbReference type="InterPro" id="IPR007359">
    <property type="entry name" value="SigmaE_reg_RseC_MucC"/>
</dbReference>
<sequence>MGGVIEHEGTVVSIEGRIVKVLIEQTSACAACHAKSACTASEKAEKIVDAENRDNKQYEIGEGVKIIGDRGLGLQAVLIAYVIPICIILAALFISSAITDNELVMGIVGLCSLIPYLILLILFRKKLQSKFRFYIVKL</sequence>
<reference evidence="2" key="1">
    <citation type="submission" date="2020-10" db="EMBL/GenBank/DDBJ databases">
        <authorList>
            <person name="Gilroy R."/>
        </authorList>
    </citation>
    <scope>NUCLEOTIDE SEQUENCE</scope>
    <source>
        <strain evidence="2">3924</strain>
    </source>
</reference>
<dbReference type="PANTHER" id="PTHR35867">
    <property type="entry name" value="PROTEIN RSEC"/>
    <property type="match status" value="1"/>
</dbReference>
<keyword evidence="1" id="KW-1133">Transmembrane helix</keyword>
<feature type="transmembrane region" description="Helical" evidence="1">
    <location>
        <begin position="76"/>
        <end position="98"/>
    </location>
</feature>
<keyword evidence="1" id="KW-0472">Membrane</keyword>
<gene>
    <name evidence="2" type="ORF">IAC51_00465</name>
</gene>
<proteinExistence type="predicted"/>
<dbReference type="PIRSF" id="PIRSF004923">
    <property type="entry name" value="RseC"/>
    <property type="match status" value="1"/>
</dbReference>
<dbReference type="EMBL" id="JADIMV010000009">
    <property type="protein sequence ID" value="MBO8439105.1"/>
    <property type="molecule type" value="Genomic_DNA"/>
</dbReference>
<evidence type="ECO:0000256" key="1">
    <source>
        <dbReference type="SAM" id="Phobius"/>
    </source>
</evidence>
<dbReference type="AlphaFoldDB" id="A0A940DI81"/>
<comment type="caution">
    <text evidence="2">The sequence shown here is derived from an EMBL/GenBank/DDBJ whole genome shotgun (WGS) entry which is preliminary data.</text>
</comment>
<organism evidence="2 3">
    <name type="scientific">Candidatus Aphodosoma intestinipullorum</name>
    <dbReference type="NCBI Taxonomy" id="2840674"/>
    <lineage>
        <taxon>Bacteria</taxon>
        <taxon>Pseudomonadati</taxon>
        <taxon>Bacteroidota</taxon>
        <taxon>Bacteroidia</taxon>
        <taxon>Bacteroidales</taxon>
        <taxon>Candidatus Aphodosoma</taxon>
    </lineage>
</organism>
<reference evidence="2" key="2">
    <citation type="journal article" date="2021" name="PeerJ">
        <title>Extensive microbial diversity within the chicken gut microbiome revealed by metagenomics and culture.</title>
        <authorList>
            <person name="Gilroy R."/>
            <person name="Ravi A."/>
            <person name="Getino M."/>
            <person name="Pursley I."/>
            <person name="Horton D.L."/>
            <person name="Alikhan N.F."/>
            <person name="Baker D."/>
            <person name="Gharbi K."/>
            <person name="Hall N."/>
            <person name="Watson M."/>
            <person name="Adriaenssens E.M."/>
            <person name="Foster-Nyarko E."/>
            <person name="Jarju S."/>
            <person name="Secka A."/>
            <person name="Antonio M."/>
            <person name="Oren A."/>
            <person name="Chaudhuri R.R."/>
            <person name="La Ragione R."/>
            <person name="Hildebrand F."/>
            <person name="Pallen M.J."/>
        </authorList>
    </citation>
    <scope>NUCLEOTIDE SEQUENCE</scope>
    <source>
        <strain evidence="2">3924</strain>
    </source>
</reference>
<keyword evidence="1" id="KW-0812">Transmembrane</keyword>
<protein>
    <submittedName>
        <fullName evidence="2">SoxR reducing system RseC family protein</fullName>
    </submittedName>
</protein>
<dbReference type="PANTHER" id="PTHR35867:SF1">
    <property type="entry name" value="PROTEIN RSEC"/>
    <property type="match status" value="1"/>
</dbReference>
<accession>A0A940DI81</accession>
<evidence type="ECO:0000313" key="3">
    <source>
        <dbReference type="Proteomes" id="UP000712007"/>
    </source>
</evidence>
<dbReference type="Proteomes" id="UP000712007">
    <property type="component" value="Unassembled WGS sequence"/>
</dbReference>